<feature type="chain" id="PRO_5042206775" evidence="2">
    <location>
        <begin position="23"/>
        <end position="1059"/>
    </location>
</feature>
<dbReference type="Proteomes" id="UP001195483">
    <property type="component" value="Unassembled WGS sequence"/>
</dbReference>
<feature type="transmembrane region" description="Helical" evidence="1">
    <location>
        <begin position="943"/>
        <end position="967"/>
    </location>
</feature>
<evidence type="ECO:0000256" key="2">
    <source>
        <dbReference type="SAM" id="SignalP"/>
    </source>
</evidence>
<proteinExistence type="predicted"/>
<dbReference type="EMBL" id="JAEAOA010000381">
    <property type="protein sequence ID" value="KAK3604583.1"/>
    <property type="molecule type" value="Genomic_DNA"/>
</dbReference>
<keyword evidence="4" id="KW-1185">Reference proteome</keyword>
<comment type="caution">
    <text evidence="3">The sequence shown here is derived from an EMBL/GenBank/DDBJ whole genome shotgun (WGS) entry which is preliminary data.</text>
</comment>
<feature type="signal peptide" evidence="2">
    <location>
        <begin position="1"/>
        <end position="22"/>
    </location>
</feature>
<keyword evidence="1" id="KW-0472">Membrane</keyword>
<evidence type="ECO:0000256" key="1">
    <source>
        <dbReference type="SAM" id="Phobius"/>
    </source>
</evidence>
<reference evidence="3" key="1">
    <citation type="journal article" date="2021" name="Genome Biol. Evol.">
        <title>A High-Quality Reference Genome for a Parasitic Bivalve with Doubly Uniparental Inheritance (Bivalvia: Unionida).</title>
        <authorList>
            <person name="Smith C.H."/>
        </authorList>
    </citation>
    <scope>NUCLEOTIDE SEQUENCE</scope>
    <source>
        <strain evidence="3">CHS0354</strain>
    </source>
</reference>
<gene>
    <name evidence="3" type="ORF">CHS0354_005415</name>
</gene>
<name>A0AAE0T7G2_9BIVA</name>
<keyword evidence="2" id="KW-0732">Signal</keyword>
<evidence type="ECO:0000313" key="3">
    <source>
        <dbReference type="EMBL" id="KAK3604583.1"/>
    </source>
</evidence>
<evidence type="ECO:0000313" key="4">
    <source>
        <dbReference type="Proteomes" id="UP001195483"/>
    </source>
</evidence>
<reference evidence="3" key="2">
    <citation type="journal article" date="2021" name="Genome Biol. Evol.">
        <title>Developing a high-quality reference genome for a parasitic bivalve with doubly uniparental inheritance (Bivalvia: Unionida).</title>
        <authorList>
            <person name="Smith C.H."/>
        </authorList>
    </citation>
    <scope>NUCLEOTIDE SEQUENCE</scope>
    <source>
        <strain evidence="3">CHS0354</strain>
        <tissue evidence="3">Mantle</tissue>
    </source>
</reference>
<sequence length="1059" mass="112870">MSLQSMLIFVFLSSLQFCQVKGQCNDQPGVIKNGKTCIQLYSIDCYDPTFLSNCCQACAGFYTGVTGCEYGDTVSNCNVVLCMFYTNPTECCATCKATTVAPTPSPSTTTTTIPTLATTATTIAPTFATTLSPTLATTTPSTTVTTAAIQTTITTTPKPTIAATTATTSKKTATVTPYYSTTSSSQVPAAPLVSVVSQTTKNITLNVILQAGSTVNEFEINASTGVVHKIPLPAGNVSVEYVFSAPNNSGTCFTFEIVAINAAGRSAATTVSNACYAPLPPLVTHVAQTATNVTLNLTLALGSLGNTFEVKVTGAGTNRTVSLALGGSRSIQYVLDAVEEAGTCFFIEVITIVTDNPIKSQSTIVRYVCYAPQKPEVNVIAQTTSNVTINITLSTGSLGNIFEVNVTGGGTSRSVSLSLGGSRSMQHEFNEMADAGTCFKLDIVTVVTNNLIKSDTATIANACYAPKRPEVTVVTQTTSSVTLNITLPVASLGSIFEVNVTGRGMVRNVSLAVGGSRSVQYVLNETVKAGTCFSLEIVNLVINNPIKSDKTDVTSACYAPKMPEVNVITQTTSSVTLNITLPTFSLGNTFEIKVTGGGAFRPFTIGISRSLQHVFNEVAEAGTCFRLEFVIVVTTNPIKSDTTTVTNACYAPSKPQVDVVAQTTMNITMNIALPTGSLGNKFEIKVKGGMTSRSVPFSVGGSRSVQHVFNEVATAGTCFDLEIVTIVTNNPIKSDESVTSSCYVPFKPTASVVEQSMNYISFNIVMQAGSTGKSFNVKFLGGKEYDLEIPEGSTGVHFVFNEAGTPGTCFTLQAKTLSVANVTQSEASSITNICYAPNKPQVYVVETTTKNIKLNISISSDSLAKSFQIRRTGDMAKTVDLPAGTTSALYVFDSQADAGTCFTFEIVAIAADDRARSNVVAINNTCYASFPVQPGSLSAEEKIIVAVSSVGGLIFVCCAAAVLCIIAMKMKKALKNKAYSPPQRHGNQQLRPHYYGNPRKIPDNFGTYYPTHTNSYEYQRYNQDPMTNYENIQDYLTYSSQFYNWGQLTPLRTFKRYRQ</sequence>
<keyword evidence="1" id="KW-0812">Transmembrane</keyword>
<keyword evidence="1" id="KW-1133">Transmembrane helix</keyword>
<accession>A0AAE0T7G2</accession>
<dbReference type="AlphaFoldDB" id="A0AAE0T7G2"/>
<reference evidence="3" key="3">
    <citation type="submission" date="2023-05" db="EMBL/GenBank/DDBJ databases">
        <authorList>
            <person name="Smith C.H."/>
        </authorList>
    </citation>
    <scope>NUCLEOTIDE SEQUENCE</scope>
    <source>
        <strain evidence="3">CHS0354</strain>
        <tissue evidence="3">Mantle</tissue>
    </source>
</reference>
<organism evidence="3 4">
    <name type="scientific">Potamilus streckersoni</name>
    <dbReference type="NCBI Taxonomy" id="2493646"/>
    <lineage>
        <taxon>Eukaryota</taxon>
        <taxon>Metazoa</taxon>
        <taxon>Spiralia</taxon>
        <taxon>Lophotrochozoa</taxon>
        <taxon>Mollusca</taxon>
        <taxon>Bivalvia</taxon>
        <taxon>Autobranchia</taxon>
        <taxon>Heteroconchia</taxon>
        <taxon>Palaeoheterodonta</taxon>
        <taxon>Unionida</taxon>
        <taxon>Unionoidea</taxon>
        <taxon>Unionidae</taxon>
        <taxon>Ambleminae</taxon>
        <taxon>Lampsilini</taxon>
        <taxon>Potamilus</taxon>
    </lineage>
</organism>
<protein>
    <submittedName>
        <fullName evidence="3">Uncharacterized protein</fullName>
    </submittedName>
</protein>